<reference evidence="2 3" key="1">
    <citation type="submission" date="2019-07" db="EMBL/GenBank/DDBJ databases">
        <title>Genome sequencing for Formosa sp. PS13.</title>
        <authorList>
            <person name="Park S.-J."/>
        </authorList>
    </citation>
    <scope>NUCLEOTIDE SEQUENCE [LARGE SCALE GENOMIC DNA]</scope>
    <source>
        <strain evidence="2 3">PS13</strain>
    </source>
</reference>
<dbReference type="EMBL" id="CP041637">
    <property type="protein sequence ID" value="QDO92499.1"/>
    <property type="molecule type" value="Genomic_DNA"/>
</dbReference>
<accession>A0A516GLU6</accession>
<keyword evidence="1" id="KW-0812">Transmembrane</keyword>
<sequence>MKTLKHISVAFLIILISGLSPYYLKPNNPIMMIFLFLIVGFFIFNLIIRKSLSFKSYFTSRYNLYTTKVRSEKSYDISKKLMFEKIIEVINHSDFKLVETDENKFEILEILKITFKSWGENLYINFETKGNETIMKFCSSTLFQMYSWGKNEKNYDELLNEIESSLII</sequence>
<feature type="transmembrane region" description="Helical" evidence="1">
    <location>
        <begin position="7"/>
        <end position="24"/>
    </location>
</feature>
<dbReference type="OrthoDB" id="9778341at2"/>
<name>A0A516GLU6_9FLAO</name>
<organism evidence="2 3">
    <name type="scientific">Formosa sediminum</name>
    <dbReference type="NCBI Taxonomy" id="2594004"/>
    <lineage>
        <taxon>Bacteria</taxon>
        <taxon>Pseudomonadati</taxon>
        <taxon>Bacteroidota</taxon>
        <taxon>Flavobacteriia</taxon>
        <taxon>Flavobacteriales</taxon>
        <taxon>Flavobacteriaceae</taxon>
        <taxon>Formosa</taxon>
    </lineage>
</organism>
<keyword evidence="1" id="KW-1133">Transmembrane helix</keyword>
<keyword evidence="1" id="KW-0472">Membrane</keyword>
<evidence type="ECO:0000256" key="1">
    <source>
        <dbReference type="SAM" id="Phobius"/>
    </source>
</evidence>
<gene>
    <name evidence="2" type="ORF">FNB79_00340</name>
</gene>
<proteinExistence type="predicted"/>
<feature type="transmembrane region" description="Helical" evidence="1">
    <location>
        <begin position="30"/>
        <end position="48"/>
    </location>
</feature>
<evidence type="ECO:0000313" key="2">
    <source>
        <dbReference type="EMBL" id="QDO92499.1"/>
    </source>
</evidence>
<dbReference type="AlphaFoldDB" id="A0A516GLU6"/>
<protein>
    <submittedName>
        <fullName evidence="2">Uncharacterized protein</fullName>
    </submittedName>
</protein>
<dbReference type="RefSeq" id="WP_143379411.1">
    <property type="nucleotide sequence ID" value="NZ_CP041637.1"/>
</dbReference>
<dbReference type="KEGG" id="fop:FNB79_00340"/>
<dbReference type="Proteomes" id="UP000319209">
    <property type="component" value="Chromosome"/>
</dbReference>
<evidence type="ECO:0000313" key="3">
    <source>
        <dbReference type="Proteomes" id="UP000319209"/>
    </source>
</evidence>
<keyword evidence="3" id="KW-1185">Reference proteome</keyword>